<evidence type="ECO:0000313" key="1">
    <source>
        <dbReference type="EMBL" id="OCF30544.1"/>
    </source>
</evidence>
<protein>
    <submittedName>
        <fullName evidence="1">Uncharacterized protein</fullName>
    </submittedName>
</protein>
<dbReference type="Proteomes" id="UP000092666">
    <property type="component" value="Unassembled WGS sequence"/>
</dbReference>
<organism evidence="1 2">
    <name type="scientific">Kwoniella heveanensis BCC8398</name>
    <dbReference type="NCBI Taxonomy" id="1296120"/>
    <lineage>
        <taxon>Eukaryota</taxon>
        <taxon>Fungi</taxon>
        <taxon>Dikarya</taxon>
        <taxon>Basidiomycota</taxon>
        <taxon>Agaricomycotina</taxon>
        <taxon>Tremellomycetes</taxon>
        <taxon>Tremellales</taxon>
        <taxon>Cryptococcaceae</taxon>
        <taxon>Kwoniella</taxon>
    </lineage>
</organism>
<proteinExistence type="predicted"/>
<keyword evidence="2" id="KW-1185">Reference proteome</keyword>
<accession>A0A1B9GHJ5</accession>
<reference evidence="2" key="2">
    <citation type="submission" date="2013-12" db="EMBL/GenBank/DDBJ databases">
        <title>Evolution of pathogenesis and genome organization in the Tremellales.</title>
        <authorList>
            <person name="Cuomo C."/>
            <person name="Litvintseva A."/>
            <person name="Heitman J."/>
            <person name="Chen Y."/>
            <person name="Sun S."/>
            <person name="Springer D."/>
            <person name="Dromer F."/>
            <person name="Young S."/>
            <person name="Zeng Q."/>
            <person name="Chapman S."/>
            <person name="Gujja S."/>
            <person name="Saif S."/>
            <person name="Birren B."/>
        </authorList>
    </citation>
    <scope>NUCLEOTIDE SEQUENCE [LARGE SCALE GENOMIC DNA]</scope>
    <source>
        <strain evidence="2">BCC8398</strain>
    </source>
</reference>
<dbReference type="OrthoDB" id="2564593at2759"/>
<dbReference type="AlphaFoldDB" id="A0A1B9GHJ5"/>
<evidence type="ECO:0000313" key="2">
    <source>
        <dbReference type="Proteomes" id="UP000092666"/>
    </source>
</evidence>
<gene>
    <name evidence="1" type="ORF">I316_07812</name>
</gene>
<sequence>MEGDSLHLLGLNPVPLSFENFISLPTYASAWNTASGTSNDHPAGDTVECDTQFGAPSSFTDISPMLDPDPLQTYDDESPLLDNSGRASQLEGDNVEWRSLYTLHSGPSRNGNYLPLPESATSRQHGCAQCHHSSSAGAEPYTTLATVERMPEVVISSTPNESPCPFTHLQQIHSRPLPSKPHTIQEHSLCAPPEQRPVSVPPCAPEQEQLRSLMFEFEVTSNIRKIPGSFLSKRPEWQVSVYKGLSQEGSQLPLDLTPSVVEQGLERLISLLIDEPDVATPLFTFTCTASSMLAYAEPMMGHTALPFETVTMPGFAMPATSDNGRMARGRYRILGLHFGQYSIEHDGKLLDPEKVHWRLMHETMCWVVCEISEGKGHPARIRELLAAKIELFLELKDTRSVCLVQSTKRWDSGSPSLLQDYVQLFVGSFAIPLLSLEYACLNRYRRGEWKALADRREMFRRGLEVVAAVVRACVELLKLLVQLSALDARSYNDNWSNKALPDIVPGDWCLPATEVHRQLRIIDLILGELGRVTLAFSEYGIGRKDRLRIGMEISQRMGQAGGALGRWKPTSEEIWDEARSPAARTANKDFPIFQATRMGSRQQASPFEGFFRVPAGRLSSSPLVASWAEGLVWQYNMSHEINAVEREHFDDEDAKEGRTPPDWLAAMIDPWTQLGIQYPSPRAVDPLAHPRDPISQASCQHIGRSGNEL</sequence>
<reference evidence="1 2" key="1">
    <citation type="submission" date="2013-07" db="EMBL/GenBank/DDBJ databases">
        <title>The Genome Sequence of Cryptococcus heveanensis BCC8398.</title>
        <authorList>
            <consortium name="The Broad Institute Genome Sequencing Platform"/>
            <person name="Cuomo C."/>
            <person name="Litvintseva A."/>
            <person name="Chen Y."/>
            <person name="Heitman J."/>
            <person name="Sun S."/>
            <person name="Springer D."/>
            <person name="Dromer F."/>
            <person name="Young S.K."/>
            <person name="Zeng Q."/>
            <person name="Gargeya S."/>
            <person name="Fitzgerald M."/>
            <person name="Abouelleil A."/>
            <person name="Alvarado L."/>
            <person name="Berlin A.M."/>
            <person name="Chapman S.B."/>
            <person name="Dewar J."/>
            <person name="Goldberg J."/>
            <person name="Griggs A."/>
            <person name="Gujja S."/>
            <person name="Hansen M."/>
            <person name="Howarth C."/>
            <person name="Imamovic A."/>
            <person name="Larimer J."/>
            <person name="McCowan C."/>
            <person name="Murphy C."/>
            <person name="Pearson M."/>
            <person name="Priest M."/>
            <person name="Roberts A."/>
            <person name="Saif S."/>
            <person name="Shea T."/>
            <person name="Sykes S."/>
            <person name="Wortman J."/>
            <person name="Nusbaum C."/>
            <person name="Birren B."/>
        </authorList>
    </citation>
    <scope>NUCLEOTIDE SEQUENCE [LARGE SCALE GENOMIC DNA]</scope>
    <source>
        <strain evidence="1 2">BCC8398</strain>
    </source>
</reference>
<dbReference type="EMBL" id="KV700147">
    <property type="protein sequence ID" value="OCF30544.1"/>
    <property type="molecule type" value="Genomic_DNA"/>
</dbReference>
<name>A0A1B9GHJ5_9TREE</name>